<feature type="transmembrane region" description="Helical" evidence="2">
    <location>
        <begin position="85"/>
        <end position="117"/>
    </location>
</feature>
<feature type="transmembrane region" description="Helical" evidence="2">
    <location>
        <begin position="180"/>
        <end position="207"/>
    </location>
</feature>
<dbReference type="EMBL" id="CP073720">
    <property type="protein sequence ID" value="UWP83989.1"/>
    <property type="molecule type" value="Genomic_DNA"/>
</dbReference>
<name>A0ABY5W410_9ACTN</name>
<sequence length="425" mass="44473">MTLTSQTRTHEATGTPPRGRGRSIALTTAAVVVGTAASLLRQPGPGALNTIWAEDGEIFLTQAVRDGAGAFTTSYAGYYHLVARIVAAVAAVLPAAWAGAVLAVGAALITTVFAVAVYHLSGEHLPSRLARLVVSVPVAVLPMAQGDVLNSPANLHWTGLYLLFWLLVSRPATTAGRVLACAGIVLVTASDILTGVYVPLAAFVVWFHRDRYAWIKGAAFGVPLVVQVLGLLTGQSEREGLTPDPVLGITGYVFRAVPATFFGERWVGAGVSTVSLVFTALAVLLIAAVLLLAWLEKTSARWWFALAAALHSAALYVAPVGLSGIATPRYNVAPALLLLVAVVSLVLPKYDARLLTALSVLIAIVCVVNFRVANPRSEGPAWDDGIDSGRVACAQSPGGTVSIELPPLVAPGWHATLPCDYVDRN</sequence>
<keyword evidence="2" id="KW-0472">Membrane</keyword>
<feature type="transmembrane region" description="Helical" evidence="2">
    <location>
        <begin position="274"/>
        <end position="295"/>
    </location>
</feature>
<evidence type="ECO:0000256" key="2">
    <source>
        <dbReference type="SAM" id="Phobius"/>
    </source>
</evidence>
<proteinExistence type="predicted"/>
<protein>
    <recommendedName>
        <fullName evidence="5">Integral membrane protein</fullName>
    </recommendedName>
</protein>
<feature type="transmembrane region" description="Helical" evidence="2">
    <location>
        <begin position="213"/>
        <end position="233"/>
    </location>
</feature>
<evidence type="ECO:0000313" key="3">
    <source>
        <dbReference type="EMBL" id="UWP83989.1"/>
    </source>
</evidence>
<keyword evidence="2" id="KW-1133">Transmembrane helix</keyword>
<keyword evidence="2" id="KW-0812">Transmembrane</keyword>
<keyword evidence="4" id="KW-1185">Reference proteome</keyword>
<feature type="transmembrane region" description="Helical" evidence="2">
    <location>
        <begin position="328"/>
        <end position="347"/>
    </location>
</feature>
<gene>
    <name evidence="3" type="ORF">Dfulv_06970</name>
</gene>
<feature type="region of interest" description="Disordered" evidence="1">
    <location>
        <begin position="1"/>
        <end position="21"/>
    </location>
</feature>
<organism evidence="3 4">
    <name type="scientific">Dactylosporangium fulvum</name>
    <dbReference type="NCBI Taxonomy" id="53359"/>
    <lineage>
        <taxon>Bacteria</taxon>
        <taxon>Bacillati</taxon>
        <taxon>Actinomycetota</taxon>
        <taxon>Actinomycetes</taxon>
        <taxon>Micromonosporales</taxon>
        <taxon>Micromonosporaceae</taxon>
        <taxon>Dactylosporangium</taxon>
    </lineage>
</organism>
<feature type="transmembrane region" description="Helical" evidence="2">
    <location>
        <begin position="21"/>
        <end position="40"/>
    </location>
</feature>
<reference evidence="3" key="2">
    <citation type="submission" date="2022-09" db="EMBL/GenBank/DDBJ databases">
        <title>Biosynthetic gene clusters of Dactylosporangioum fulvum.</title>
        <authorList>
            <person name="Caradec T."/>
        </authorList>
    </citation>
    <scope>NUCLEOTIDE SEQUENCE</scope>
    <source>
        <strain evidence="3">NRRL B-16292</strain>
    </source>
</reference>
<evidence type="ECO:0008006" key="5">
    <source>
        <dbReference type="Google" id="ProtNLM"/>
    </source>
</evidence>
<reference evidence="3" key="1">
    <citation type="submission" date="2021-04" db="EMBL/GenBank/DDBJ databases">
        <authorList>
            <person name="Hartkoorn R.C."/>
            <person name="Beaudoing E."/>
            <person name="Hot D."/>
        </authorList>
    </citation>
    <scope>NUCLEOTIDE SEQUENCE</scope>
    <source>
        <strain evidence="3">NRRL B-16292</strain>
    </source>
</reference>
<accession>A0ABY5W410</accession>
<evidence type="ECO:0000313" key="4">
    <source>
        <dbReference type="Proteomes" id="UP001059617"/>
    </source>
</evidence>
<feature type="transmembrane region" description="Helical" evidence="2">
    <location>
        <begin position="302"/>
        <end position="322"/>
    </location>
</feature>
<dbReference type="Proteomes" id="UP001059617">
    <property type="component" value="Chromosome"/>
</dbReference>
<feature type="transmembrane region" description="Helical" evidence="2">
    <location>
        <begin position="354"/>
        <end position="373"/>
    </location>
</feature>
<dbReference type="RefSeq" id="WP_259861805.1">
    <property type="nucleotide sequence ID" value="NZ_BAAAST010000021.1"/>
</dbReference>
<evidence type="ECO:0000256" key="1">
    <source>
        <dbReference type="SAM" id="MobiDB-lite"/>
    </source>
</evidence>